<dbReference type="SUPFAM" id="SSF48264">
    <property type="entry name" value="Cytochrome P450"/>
    <property type="match status" value="1"/>
</dbReference>
<protein>
    <submittedName>
        <fullName evidence="5">Cytochrome P450</fullName>
    </submittedName>
</protein>
<evidence type="ECO:0000256" key="4">
    <source>
        <dbReference type="ARBA" id="ARBA00023004"/>
    </source>
</evidence>
<dbReference type="Gene3D" id="1.10.630.10">
    <property type="entry name" value="Cytochrome P450"/>
    <property type="match status" value="1"/>
</dbReference>
<dbReference type="EMBL" id="NBNE01018069">
    <property type="protein sequence ID" value="OWY92441.1"/>
    <property type="molecule type" value="Genomic_DNA"/>
</dbReference>
<evidence type="ECO:0000256" key="1">
    <source>
        <dbReference type="ARBA" id="ARBA00010617"/>
    </source>
</evidence>
<dbReference type="AlphaFoldDB" id="A0A225UHM4"/>
<dbReference type="GO" id="GO:0004497">
    <property type="term" value="F:monooxygenase activity"/>
    <property type="evidence" value="ECO:0007669"/>
    <property type="project" value="InterPro"/>
</dbReference>
<comment type="caution">
    <text evidence="5">The sequence shown here is derived from an EMBL/GenBank/DDBJ whole genome shotgun (WGS) entry which is preliminary data.</text>
</comment>
<dbReference type="GO" id="GO:0005506">
    <property type="term" value="F:iron ion binding"/>
    <property type="evidence" value="ECO:0007669"/>
    <property type="project" value="InterPro"/>
</dbReference>
<reference evidence="6" key="1">
    <citation type="submission" date="2017-03" db="EMBL/GenBank/DDBJ databases">
        <title>Phytopthora megakarya and P. palmivora, two closely related causual agents of cacao black pod achieved similar genome size and gene model numbers by different mechanisms.</title>
        <authorList>
            <person name="Ali S."/>
            <person name="Shao J."/>
            <person name="Larry D.J."/>
            <person name="Kronmiller B."/>
            <person name="Shen D."/>
            <person name="Strem M.D."/>
            <person name="Melnick R.L."/>
            <person name="Guiltinan M.J."/>
            <person name="Tyler B.M."/>
            <person name="Meinhardt L.W."/>
            <person name="Bailey B.A."/>
        </authorList>
    </citation>
    <scope>NUCLEOTIDE SEQUENCE [LARGE SCALE GENOMIC DNA]</scope>
    <source>
        <strain evidence="6">zdho120</strain>
    </source>
</reference>
<dbReference type="GO" id="GO:0016705">
    <property type="term" value="F:oxidoreductase activity, acting on paired donors, with incorporation or reduction of molecular oxygen"/>
    <property type="evidence" value="ECO:0007669"/>
    <property type="project" value="InterPro"/>
</dbReference>
<evidence type="ECO:0000313" key="5">
    <source>
        <dbReference type="EMBL" id="OWY92441.1"/>
    </source>
</evidence>
<keyword evidence="6" id="KW-1185">Reference proteome</keyword>
<comment type="similarity">
    <text evidence="1">Belongs to the cytochrome P450 family.</text>
</comment>
<dbReference type="PANTHER" id="PTHR24296">
    <property type="entry name" value="CYTOCHROME P450"/>
    <property type="match status" value="1"/>
</dbReference>
<dbReference type="Pfam" id="PF00067">
    <property type="entry name" value="p450"/>
    <property type="match status" value="1"/>
</dbReference>
<keyword evidence="3" id="KW-0560">Oxidoreductase</keyword>
<name>A0A225UHM4_9STRA</name>
<dbReference type="OrthoDB" id="6480556at2759"/>
<dbReference type="GO" id="GO:0020037">
    <property type="term" value="F:heme binding"/>
    <property type="evidence" value="ECO:0007669"/>
    <property type="project" value="InterPro"/>
</dbReference>
<dbReference type="STRING" id="4795.A0A225UHM4"/>
<accession>A0A225UHM4</accession>
<dbReference type="Proteomes" id="UP000198211">
    <property type="component" value="Unassembled WGS sequence"/>
</dbReference>
<keyword evidence="4" id="KW-0408">Iron</keyword>
<dbReference type="InterPro" id="IPR001128">
    <property type="entry name" value="Cyt_P450"/>
</dbReference>
<sequence>MGRNSATWGEDSLEFRPERWLEMSKRPTAFEFPNFQVGPPICLGMTMAILEAKYFIATTLRRFHIENAPSDKYERGYVLKTAFFLDGGLPLHLNPQPQHHFQLNAHSSH</sequence>
<dbReference type="InterPro" id="IPR036396">
    <property type="entry name" value="Cyt_P450_sf"/>
</dbReference>
<organism evidence="5 6">
    <name type="scientific">Phytophthora megakarya</name>
    <dbReference type="NCBI Taxonomy" id="4795"/>
    <lineage>
        <taxon>Eukaryota</taxon>
        <taxon>Sar</taxon>
        <taxon>Stramenopiles</taxon>
        <taxon>Oomycota</taxon>
        <taxon>Peronosporomycetes</taxon>
        <taxon>Peronosporales</taxon>
        <taxon>Peronosporaceae</taxon>
        <taxon>Phytophthora</taxon>
    </lineage>
</organism>
<evidence type="ECO:0000313" key="6">
    <source>
        <dbReference type="Proteomes" id="UP000198211"/>
    </source>
</evidence>
<keyword evidence="2" id="KW-0479">Metal-binding</keyword>
<gene>
    <name evidence="5" type="ORF">PHMEG_00038568</name>
</gene>
<proteinExistence type="inferred from homology"/>
<evidence type="ECO:0000256" key="2">
    <source>
        <dbReference type="ARBA" id="ARBA00022723"/>
    </source>
</evidence>
<evidence type="ECO:0000256" key="3">
    <source>
        <dbReference type="ARBA" id="ARBA00023002"/>
    </source>
</evidence>